<protein>
    <submittedName>
        <fullName evidence="2">Uncharacterized protein</fullName>
    </submittedName>
</protein>
<keyword evidence="3" id="KW-1185">Reference proteome</keyword>
<dbReference type="PANTHER" id="PTHR33026:SF7">
    <property type="entry name" value="OS03G0100275 PROTEIN"/>
    <property type="match status" value="1"/>
</dbReference>
<evidence type="ECO:0000313" key="3">
    <source>
        <dbReference type="Proteomes" id="UP001231189"/>
    </source>
</evidence>
<evidence type="ECO:0000256" key="1">
    <source>
        <dbReference type="SAM" id="Coils"/>
    </source>
</evidence>
<name>A0AAD8U2F6_LOLMU</name>
<sequence>MDAPKTTFLLFTVPRKSFAAVLGAEATEEERTSTEALMTRIHELQNTRGKELSGIQITAYFLRTRVQPLQACKNPFWNYAGDEDTDRLSTNLEVKDLDRLIRKISSLKKKDSIPSTYRVKPYSAAHALPKDHPNLVSLPPLPEGGEVEERAVISDDNQDAPSFANERISKICGIDEKEDVSEATASAHLSPLLFLQGTKGRGMMPKIPAPPRSKKLSLLTRRQAMIHNLRLSSVLMMKKKYQLLMWLLERPMIKELLRIGAQFVGYRDYASKTEEKLAEANERADTLAQKLEQCEEARKKAESDAVEARQEADKAKADAAGVEDLRKRLHDAETSLSEHITAQSAREAAITKRIRTQNRRFVNRTSQEFELENPDNDSLLDAVSFLEFHGTEAREGMDEARAGLPWKAPLP</sequence>
<dbReference type="PANTHER" id="PTHR33026">
    <property type="entry name" value="OS06G0360600 PROTEIN"/>
    <property type="match status" value="1"/>
</dbReference>
<keyword evidence="1" id="KW-0175">Coiled coil</keyword>
<comment type="caution">
    <text evidence="2">The sequence shown here is derived from an EMBL/GenBank/DDBJ whole genome shotgun (WGS) entry which is preliminary data.</text>
</comment>
<reference evidence="2" key="1">
    <citation type="submission" date="2023-07" db="EMBL/GenBank/DDBJ databases">
        <title>A chromosome-level genome assembly of Lolium multiflorum.</title>
        <authorList>
            <person name="Chen Y."/>
            <person name="Copetti D."/>
            <person name="Kolliker R."/>
            <person name="Studer B."/>
        </authorList>
    </citation>
    <scope>NUCLEOTIDE SEQUENCE</scope>
    <source>
        <strain evidence="2">02402/16</strain>
        <tissue evidence="2">Leaf</tissue>
    </source>
</reference>
<dbReference type="AlphaFoldDB" id="A0AAD8U2F6"/>
<dbReference type="EMBL" id="JAUUTY010000001">
    <property type="protein sequence ID" value="KAK1698676.1"/>
    <property type="molecule type" value="Genomic_DNA"/>
</dbReference>
<feature type="coiled-coil region" evidence="1">
    <location>
        <begin position="270"/>
        <end position="325"/>
    </location>
</feature>
<accession>A0AAD8U2F6</accession>
<organism evidence="2 3">
    <name type="scientific">Lolium multiflorum</name>
    <name type="common">Italian ryegrass</name>
    <name type="synonym">Lolium perenne subsp. multiflorum</name>
    <dbReference type="NCBI Taxonomy" id="4521"/>
    <lineage>
        <taxon>Eukaryota</taxon>
        <taxon>Viridiplantae</taxon>
        <taxon>Streptophyta</taxon>
        <taxon>Embryophyta</taxon>
        <taxon>Tracheophyta</taxon>
        <taxon>Spermatophyta</taxon>
        <taxon>Magnoliopsida</taxon>
        <taxon>Liliopsida</taxon>
        <taxon>Poales</taxon>
        <taxon>Poaceae</taxon>
        <taxon>BOP clade</taxon>
        <taxon>Pooideae</taxon>
        <taxon>Poodae</taxon>
        <taxon>Poeae</taxon>
        <taxon>Poeae Chloroplast Group 2 (Poeae type)</taxon>
        <taxon>Loliodinae</taxon>
        <taxon>Loliinae</taxon>
        <taxon>Lolium</taxon>
    </lineage>
</organism>
<dbReference type="Proteomes" id="UP001231189">
    <property type="component" value="Unassembled WGS sequence"/>
</dbReference>
<proteinExistence type="predicted"/>
<gene>
    <name evidence="2" type="ORF">QYE76_015373</name>
</gene>
<evidence type="ECO:0000313" key="2">
    <source>
        <dbReference type="EMBL" id="KAK1698676.1"/>
    </source>
</evidence>